<gene>
    <name evidence="2" type="ORF">K340107D12_54570</name>
</gene>
<proteinExistence type="predicted"/>
<dbReference type="InterPro" id="IPR003959">
    <property type="entry name" value="ATPase_AAA_core"/>
</dbReference>
<evidence type="ECO:0000259" key="1">
    <source>
        <dbReference type="Pfam" id="PF13304"/>
    </source>
</evidence>
<dbReference type="PANTHER" id="PTHR43581:SF4">
    <property type="entry name" value="ATP_GTP PHOSPHATASE"/>
    <property type="match status" value="1"/>
</dbReference>
<evidence type="ECO:0000313" key="3">
    <source>
        <dbReference type="Proteomes" id="UP001600941"/>
    </source>
</evidence>
<dbReference type="SUPFAM" id="SSF52540">
    <property type="entry name" value="P-loop containing nucleoside triphosphate hydrolases"/>
    <property type="match status" value="1"/>
</dbReference>
<keyword evidence="3" id="KW-1185">Reference proteome</keyword>
<dbReference type="PANTHER" id="PTHR43581">
    <property type="entry name" value="ATP/GTP PHOSPHATASE"/>
    <property type="match status" value="1"/>
</dbReference>
<protein>
    <submittedName>
        <fullName evidence="2">AAA family ATPase</fullName>
    </submittedName>
</protein>
<accession>A0ABQ0C1I6</accession>
<dbReference type="RefSeq" id="WP_227209978.1">
    <property type="nucleotide sequence ID" value="NZ_BAABZQ010000001.1"/>
</dbReference>
<evidence type="ECO:0000313" key="2">
    <source>
        <dbReference type="EMBL" id="GAA6502641.1"/>
    </source>
</evidence>
<reference evidence="2 3" key="1">
    <citation type="submission" date="2024-04" db="EMBL/GenBank/DDBJ databases">
        <title>Defined microbial consortia suppress multidrug-resistant proinflammatory Enterobacteriaceae via ecological control.</title>
        <authorList>
            <person name="Furuichi M."/>
            <person name="Kawaguchi T."/>
            <person name="Pust M."/>
            <person name="Yasuma K."/>
            <person name="Plichta D."/>
            <person name="Hasegawa N."/>
            <person name="Ohya T."/>
            <person name="Bhattarai S."/>
            <person name="Sasajima S."/>
            <person name="Aoto Y."/>
            <person name="Tuganbaev T."/>
            <person name="Yaginuma M."/>
            <person name="Ueda M."/>
            <person name="Okahashi N."/>
            <person name="Amafuji K."/>
            <person name="Kiridooshi Y."/>
            <person name="Sugita K."/>
            <person name="Strazar M."/>
            <person name="Skelly A."/>
            <person name="Suda W."/>
            <person name="Hattori M."/>
            <person name="Nakamoto N."/>
            <person name="Caballero S."/>
            <person name="Norman J."/>
            <person name="Olle B."/>
            <person name="Tanoue T."/>
            <person name="Arita M."/>
            <person name="Bucci V."/>
            <person name="Atarashi K."/>
            <person name="Xavier R."/>
            <person name="Honda K."/>
        </authorList>
    </citation>
    <scope>NUCLEOTIDE SEQUENCE [LARGE SCALE GENOMIC DNA]</scope>
    <source>
        <strain evidence="3">k34-0107-D12</strain>
    </source>
</reference>
<dbReference type="EMBL" id="BAABZQ010000001">
    <property type="protein sequence ID" value="GAA6502641.1"/>
    <property type="molecule type" value="Genomic_DNA"/>
</dbReference>
<feature type="domain" description="ATPase AAA-type core" evidence="1">
    <location>
        <begin position="26"/>
        <end position="324"/>
    </location>
</feature>
<dbReference type="Proteomes" id="UP001600941">
    <property type="component" value="Unassembled WGS sequence"/>
</dbReference>
<comment type="caution">
    <text evidence="2">The sequence shown here is derived from an EMBL/GenBank/DDBJ whole genome shotgun (WGS) entry which is preliminary data.</text>
</comment>
<dbReference type="Pfam" id="PF13304">
    <property type="entry name" value="AAA_21"/>
    <property type="match status" value="1"/>
</dbReference>
<dbReference type="Gene3D" id="3.40.50.300">
    <property type="entry name" value="P-loop containing nucleotide triphosphate hydrolases"/>
    <property type="match status" value="1"/>
</dbReference>
<dbReference type="InterPro" id="IPR027417">
    <property type="entry name" value="P-loop_NTPase"/>
</dbReference>
<sequence length="372" mass="42817">MDFISGVYIRSFRGIKSLKLENLAQINILTGDNNCGKTSVLEVLRSFEEPGSFRTWRSMIRKETRYTIGWGISYYEGFYDLFDINSSEKAVDYIIETGSERVNIELTAVETEEEFTEEEYSQLQGLSASKEYKEENLTENLQIVPKLEMKIKINGKVAEQDVLYEGQRRYMPVRKKDSENYSERRNIVYIAPFSHTDSIIFLDQVLNNPELYEEMLTVLREFDDNIVSINYSIDDSRGAARGVYKILTKSLEKALPLNMYGDGMKKAVLLMSAVIRAKNGVLLLDEFETAIHTSAMDKVFKWILENCMKLNVQVFLTSHSKEAIDKMLKCAPDIRKDMAVYTLYKEGAETSVRRLSAEKAIEVQDEMGLELR</sequence>
<name>A0ABQ0C1I6_9FIRM</name>
<dbReference type="InterPro" id="IPR051396">
    <property type="entry name" value="Bact_Antivir_Def_Nuclease"/>
</dbReference>
<organism evidence="2 3">
    <name type="scientific">Blautia parvula</name>
    <dbReference type="NCBI Taxonomy" id="2877527"/>
    <lineage>
        <taxon>Bacteria</taxon>
        <taxon>Bacillati</taxon>
        <taxon>Bacillota</taxon>
        <taxon>Clostridia</taxon>
        <taxon>Lachnospirales</taxon>
        <taxon>Lachnospiraceae</taxon>
        <taxon>Blautia</taxon>
    </lineage>
</organism>